<dbReference type="EMBL" id="GIFC01007276">
    <property type="protein sequence ID" value="MXU89359.1"/>
    <property type="molecule type" value="Transcribed_RNA"/>
</dbReference>
<feature type="signal peptide" evidence="1">
    <location>
        <begin position="1"/>
        <end position="17"/>
    </location>
</feature>
<organism evidence="2">
    <name type="scientific">Ixodes ricinus</name>
    <name type="common">Common tick</name>
    <name type="synonym">Acarus ricinus</name>
    <dbReference type="NCBI Taxonomy" id="34613"/>
    <lineage>
        <taxon>Eukaryota</taxon>
        <taxon>Metazoa</taxon>
        <taxon>Ecdysozoa</taxon>
        <taxon>Arthropoda</taxon>
        <taxon>Chelicerata</taxon>
        <taxon>Arachnida</taxon>
        <taxon>Acari</taxon>
        <taxon>Parasitiformes</taxon>
        <taxon>Ixodida</taxon>
        <taxon>Ixodoidea</taxon>
        <taxon>Ixodidae</taxon>
        <taxon>Ixodinae</taxon>
        <taxon>Ixodes</taxon>
    </lineage>
</organism>
<feature type="chain" id="PRO_5025406731" evidence="1">
    <location>
        <begin position="18"/>
        <end position="107"/>
    </location>
</feature>
<proteinExistence type="predicted"/>
<protein>
    <submittedName>
        <fullName evidence="2">Putative secreted protein</fullName>
    </submittedName>
</protein>
<reference evidence="2" key="1">
    <citation type="submission" date="2019-12" db="EMBL/GenBank/DDBJ databases">
        <title>An insight into the sialome of adult female Ixodes ricinus ticks feeding for 6 days.</title>
        <authorList>
            <person name="Perner J."/>
            <person name="Ribeiro J.M.C."/>
        </authorList>
    </citation>
    <scope>NUCLEOTIDE SEQUENCE</scope>
    <source>
        <strain evidence="2">Semi-engorged</strain>
        <tissue evidence="2">Salivary glands</tissue>
    </source>
</reference>
<dbReference type="AlphaFoldDB" id="A0A6B0U9X0"/>
<accession>A0A6B0U9X0</accession>
<name>A0A6B0U9X0_IXORI</name>
<keyword evidence="1" id="KW-0732">Signal</keyword>
<evidence type="ECO:0000313" key="2">
    <source>
        <dbReference type="EMBL" id="MXU89359.1"/>
    </source>
</evidence>
<evidence type="ECO:0000256" key="1">
    <source>
        <dbReference type="SAM" id="SignalP"/>
    </source>
</evidence>
<sequence>MPTQFLIYLLFARAFEASISKAVYPMAFYTLFAVNSKSFRGTGSRKDWLRLLGARCYSQDFCVRSHVCFCSLPLDVYKIIRTGTRCREMLSVACLVTHYGGRGRCTA</sequence>